<evidence type="ECO:0000256" key="2">
    <source>
        <dbReference type="ARBA" id="ARBA00022692"/>
    </source>
</evidence>
<evidence type="ECO:0000313" key="7">
    <source>
        <dbReference type="EMBL" id="KAL0279969.1"/>
    </source>
</evidence>
<accession>A0AAW2ICM4</accession>
<reference evidence="7" key="1">
    <citation type="journal article" date="2024" name="Gigascience">
        <title>Chromosome-level genome of the poultry shaft louse Menopon gallinae provides insight into the host-switching and adaptive evolution of parasitic lice.</title>
        <authorList>
            <person name="Xu Y."/>
            <person name="Ma L."/>
            <person name="Liu S."/>
            <person name="Liang Y."/>
            <person name="Liu Q."/>
            <person name="He Z."/>
            <person name="Tian L."/>
            <person name="Duan Y."/>
            <person name="Cai W."/>
            <person name="Li H."/>
            <person name="Song F."/>
        </authorList>
    </citation>
    <scope>NUCLEOTIDE SEQUENCE</scope>
    <source>
        <strain evidence="7">Cailab_2023a</strain>
    </source>
</reference>
<keyword evidence="2 5" id="KW-0812">Transmembrane</keyword>
<keyword evidence="3 5" id="KW-1133">Transmembrane helix</keyword>
<dbReference type="InterPro" id="IPR013057">
    <property type="entry name" value="AA_transpt_TM"/>
</dbReference>
<feature type="transmembrane region" description="Helical" evidence="5">
    <location>
        <begin position="277"/>
        <end position="296"/>
    </location>
</feature>
<name>A0AAW2ICM4_9NEOP</name>
<feature type="transmembrane region" description="Helical" evidence="5">
    <location>
        <begin position="361"/>
        <end position="378"/>
    </location>
</feature>
<dbReference type="Pfam" id="PF01490">
    <property type="entry name" value="Aa_trans"/>
    <property type="match status" value="1"/>
</dbReference>
<feature type="domain" description="Amino acid transporter transmembrane" evidence="6">
    <location>
        <begin position="43"/>
        <end position="444"/>
    </location>
</feature>
<dbReference type="GO" id="GO:0005774">
    <property type="term" value="C:vacuolar membrane"/>
    <property type="evidence" value="ECO:0007669"/>
    <property type="project" value="TreeGrafter"/>
</dbReference>
<keyword evidence="4 5" id="KW-0472">Membrane</keyword>
<feature type="transmembrane region" description="Helical" evidence="5">
    <location>
        <begin position="135"/>
        <end position="158"/>
    </location>
</feature>
<gene>
    <name evidence="7" type="ORF">PYX00_001407</name>
</gene>
<feature type="transmembrane region" description="Helical" evidence="5">
    <location>
        <begin position="239"/>
        <end position="257"/>
    </location>
</feature>
<feature type="transmembrane region" description="Helical" evidence="5">
    <location>
        <begin position="425"/>
        <end position="449"/>
    </location>
</feature>
<feature type="transmembrane region" description="Helical" evidence="5">
    <location>
        <begin position="316"/>
        <end position="341"/>
    </location>
</feature>
<evidence type="ECO:0000256" key="1">
    <source>
        <dbReference type="ARBA" id="ARBA00004141"/>
    </source>
</evidence>
<proteinExistence type="predicted"/>
<evidence type="ECO:0000259" key="6">
    <source>
        <dbReference type="Pfam" id="PF01490"/>
    </source>
</evidence>
<evidence type="ECO:0000256" key="5">
    <source>
        <dbReference type="SAM" id="Phobius"/>
    </source>
</evidence>
<sequence>MKHSSSGSIKKGVSRVHFEDELPVNNSNEPVRRTAQPSRLPLSNFETFLHLLKSLLGTGILAMPKAFFYAGWVVGVICSALIAVISTYCVHLLLRSQDEVCRRMKVCGLSYSDTAKRAMLEGPVIFVRMARSFSFITSLFLVIDQIGTCCVYIIFVASNLKEVFDLYTQPMDIRIYMVCILPPLLLLNYIRNLKYLAPFSTLANLIMLVSFGITFYYMFNDLPSISDRKVVGSVKEFPLFIGMVLFSMEAIAMVLPLRNDMRDPKWFGAHCGILNQVMVVLAIAYITTGFFGYMKYGDHTKGSITLNLPNTDGLAQSVRIMLSCSVLLSHALQCYVVIDVIWYENLYYVFHSSRWRLFMEYMLRTGVVVLTFVLAVAIPNLELFISLVGALCVTLLAILFPVIMETSAFWYSKHGVKFYFMIFKNILLSFFGITALIIGVYVSVIEIFAKL</sequence>
<dbReference type="EMBL" id="JARGDH010000001">
    <property type="protein sequence ID" value="KAL0279969.1"/>
    <property type="molecule type" value="Genomic_DNA"/>
</dbReference>
<dbReference type="GO" id="GO:0015179">
    <property type="term" value="F:L-amino acid transmembrane transporter activity"/>
    <property type="evidence" value="ECO:0007669"/>
    <property type="project" value="TreeGrafter"/>
</dbReference>
<organism evidence="7">
    <name type="scientific">Menopon gallinae</name>
    <name type="common">poultry shaft louse</name>
    <dbReference type="NCBI Taxonomy" id="328185"/>
    <lineage>
        <taxon>Eukaryota</taxon>
        <taxon>Metazoa</taxon>
        <taxon>Ecdysozoa</taxon>
        <taxon>Arthropoda</taxon>
        <taxon>Hexapoda</taxon>
        <taxon>Insecta</taxon>
        <taxon>Pterygota</taxon>
        <taxon>Neoptera</taxon>
        <taxon>Paraneoptera</taxon>
        <taxon>Psocodea</taxon>
        <taxon>Troctomorpha</taxon>
        <taxon>Phthiraptera</taxon>
        <taxon>Amblycera</taxon>
        <taxon>Menoponidae</taxon>
        <taxon>Menopon</taxon>
    </lineage>
</organism>
<evidence type="ECO:0000256" key="3">
    <source>
        <dbReference type="ARBA" id="ARBA00022989"/>
    </source>
</evidence>
<dbReference type="PANTHER" id="PTHR22950:SF680">
    <property type="entry name" value="PROTON-COUPLED AMINO ACID TRANSPORTER 4-LIKE PROTEIN"/>
    <property type="match status" value="1"/>
</dbReference>
<feature type="transmembrane region" description="Helical" evidence="5">
    <location>
        <begin position="384"/>
        <end position="404"/>
    </location>
</feature>
<feature type="transmembrane region" description="Helical" evidence="5">
    <location>
        <begin position="202"/>
        <end position="219"/>
    </location>
</feature>
<evidence type="ECO:0000256" key="4">
    <source>
        <dbReference type="ARBA" id="ARBA00023136"/>
    </source>
</evidence>
<feature type="transmembrane region" description="Helical" evidence="5">
    <location>
        <begin position="173"/>
        <end position="190"/>
    </location>
</feature>
<comment type="subcellular location">
    <subcellularLocation>
        <location evidence="1">Membrane</location>
        <topology evidence="1">Multi-pass membrane protein</topology>
    </subcellularLocation>
</comment>
<dbReference type="AlphaFoldDB" id="A0AAW2ICM4"/>
<protein>
    <recommendedName>
        <fullName evidence="6">Amino acid transporter transmembrane domain-containing protein</fullName>
    </recommendedName>
</protein>
<comment type="caution">
    <text evidence="7">The sequence shown here is derived from an EMBL/GenBank/DDBJ whole genome shotgun (WGS) entry which is preliminary data.</text>
</comment>
<dbReference type="PANTHER" id="PTHR22950">
    <property type="entry name" value="AMINO ACID TRANSPORTER"/>
    <property type="match status" value="1"/>
</dbReference>
<feature type="transmembrane region" description="Helical" evidence="5">
    <location>
        <begin position="69"/>
        <end position="94"/>
    </location>
</feature>